<evidence type="ECO:0000256" key="1">
    <source>
        <dbReference type="SAM" id="MobiDB-lite"/>
    </source>
</evidence>
<dbReference type="AlphaFoldDB" id="A0A418KM38"/>
<keyword evidence="2" id="KW-0732">Signal</keyword>
<comment type="caution">
    <text evidence="3">The sequence shown here is derived from an EMBL/GenBank/DDBJ whole genome shotgun (WGS) entry which is preliminary data.</text>
</comment>
<organism evidence="3 4">
    <name type="scientific">Jiangella rhizosphaerae</name>
    <dbReference type="NCBI Taxonomy" id="2293569"/>
    <lineage>
        <taxon>Bacteria</taxon>
        <taxon>Bacillati</taxon>
        <taxon>Actinomycetota</taxon>
        <taxon>Actinomycetes</taxon>
        <taxon>Jiangellales</taxon>
        <taxon>Jiangellaceae</taxon>
        <taxon>Jiangella</taxon>
    </lineage>
</organism>
<accession>A0A418KM38</accession>
<dbReference type="Proteomes" id="UP000284057">
    <property type="component" value="Unassembled WGS sequence"/>
</dbReference>
<dbReference type="RefSeq" id="WP_119661665.1">
    <property type="nucleotide sequence ID" value="NZ_QUAL01000184.1"/>
</dbReference>
<sequence>MTRVTRKTVALLAAATAATLTVGGCSATSGGTEPDGGESAGPGDGEIEFWTINLKEGYQAYIEGLIDTYEADHEGVTVTWVDVSDYQQTQTRLISALTSGDIPDVVNVTPFILPLLADNGTVLPIGEITDDVEDIAAEYTEGFWDAGVIDGEPYAVPYYGSGSALLYNKGIFEAAGLDPDQPPTTWAEVFEYARRIHERTGLAGFVHTLDDFNDAGNTADILASQAGVPLLDEDGTAAAFNTPEAVEHVQNYVDGVAAGWISGTSVNGTTLDGAREFAQGQVAMMFNGPWLLRWIEANASAEVVEQIGLAPHPESPTGYANAFLQQFAIPAGSDDPALALDFARYVSGTVIELAAEAPVLPTLKADVEDPAYLELFGADVLTSQPIRFFWPKHPDVAKLLESLRQNLQAALLGEVGVAEALDAAATEWNGLLAD</sequence>
<feature type="signal peptide" evidence="2">
    <location>
        <begin position="1"/>
        <end position="27"/>
    </location>
</feature>
<feature type="chain" id="PRO_5018967660" evidence="2">
    <location>
        <begin position="28"/>
        <end position="434"/>
    </location>
</feature>
<keyword evidence="4" id="KW-1185">Reference proteome</keyword>
<dbReference type="Pfam" id="PF01547">
    <property type="entry name" value="SBP_bac_1"/>
    <property type="match status" value="1"/>
</dbReference>
<proteinExistence type="predicted"/>
<reference evidence="3 4" key="1">
    <citation type="submission" date="2018-09" db="EMBL/GenBank/DDBJ databases">
        <title>Isolation, diversity and antifungal activity of actinobacteria from wheat.</title>
        <authorList>
            <person name="Han C."/>
        </authorList>
    </citation>
    <scope>NUCLEOTIDE SEQUENCE [LARGE SCALE GENOMIC DNA]</scope>
    <source>
        <strain evidence="3 4">NEAU-YY265</strain>
    </source>
</reference>
<name>A0A418KM38_9ACTN</name>
<dbReference type="Gene3D" id="3.40.190.10">
    <property type="entry name" value="Periplasmic binding protein-like II"/>
    <property type="match status" value="1"/>
</dbReference>
<evidence type="ECO:0000256" key="2">
    <source>
        <dbReference type="SAM" id="SignalP"/>
    </source>
</evidence>
<evidence type="ECO:0000313" key="4">
    <source>
        <dbReference type="Proteomes" id="UP000284057"/>
    </source>
</evidence>
<dbReference type="InterPro" id="IPR050490">
    <property type="entry name" value="Bact_solute-bd_prot1"/>
</dbReference>
<gene>
    <name evidence="3" type="ORF">DY240_20285</name>
</gene>
<dbReference type="OrthoDB" id="4289620at2"/>
<protein>
    <submittedName>
        <fullName evidence="3">Extracellular solute-binding protein</fullName>
    </submittedName>
</protein>
<dbReference type="PROSITE" id="PS51257">
    <property type="entry name" value="PROKAR_LIPOPROTEIN"/>
    <property type="match status" value="1"/>
</dbReference>
<feature type="region of interest" description="Disordered" evidence="1">
    <location>
        <begin position="24"/>
        <end position="44"/>
    </location>
</feature>
<dbReference type="PANTHER" id="PTHR43649:SF12">
    <property type="entry name" value="DIACETYLCHITOBIOSE BINDING PROTEIN DASA"/>
    <property type="match status" value="1"/>
</dbReference>
<evidence type="ECO:0000313" key="3">
    <source>
        <dbReference type="EMBL" id="RIQ19007.1"/>
    </source>
</evidence>
<dbReference type="InterPro" id="IPR006059">
    <property type="entry name" value="SBP"/>
</dbReference>
<dbReference type="SUPFAM" id="SSF53850">
    <property type="entry name" value="Periplasmic binding protein-like II"/>
    <property type="match status" value="1"/>
</dbReference>
<dbReference type="EMBL" id="QUAL01000184">
    <property type="protein sequence ID" value="RIQ19007.1"/>
    <property type="molecule type" value="Genomic_DNA"/>
</dbReference>
<dbReference type="PANTHER" id="PTHR43649">
    <property type="entry name" value="ARABINOSE-BINDING PROTEIN-RELATED"/>
    <property type="match status" value="1"/>
</dbReference>